<dbReference type="Proteomes" id="UP000092024">
    <property type="component" value="Unassembled WGS sequence"/>
</dbReference>
<comment type="caution">
    <text evidence="3">The sequence shown here is derived from an EMBL/GenBank/DDBJ whole genome shotgun (WGS) entry which is preliminary data.</text>
</comment>
<accession>A0A1A5YDB4</accession>
<dbReference type="SUPFAM" id="SSF55383">
    <property type="entry name" value="Copper amine oxidase, domain N"/>
    <property type="match status" value="1"/>
</dbReference>
<evidence type="ECO:0000259" key="2">
    <source>
        <dbReference type="Pfam" id="PF09992"/>
    </source>
</evidence>
<dbReference type="RefSeq" id="WP_068686016.1">
    <property type="nucleotide sequence ID" value="NZ_LYPA01000071.1"/>
</dbReference>
<dbReference type="InterPro" id="IPR012854">
    <property type="entry name" value="Cu_amine_oxidase-like_N"/>
</dbReference>
<name>A0A1A5YDB4_9BACL</name>
<dbReference type="Pfam" id="PF09992">
    <property type="entry name" value="NAGPA"/>
    <property type="match status" value="1"/>
</dbReference>
<dbReference type="Gene3D" id="3.30.457.10">
    <property type="entry name" value="Copper amine oxidase-like, N-terminal domain"/>
    <property type="match status" value="2"/>
</dbReference>
<dbReference type="PANTHER" id="PTHR40446">
    <property type="entry name" value="N-ACETYLGLUCOSAMINE-1-PHOSPHODIESTER ALPHA-N-ACETYLGLUCOSAMINIDASE"/>
    <property type="match status" value="1"/>
</dbReference>
<dbReference type="InterPro" id="IPR018711">
    <property type="entry name" value="NAGPA"/>
</dbReference>
<dbReference type="PANTHER" id="PTHR40446:SF2">
    <property type="entry name" value="N-ACETYLGLUCOSAMINE-1-PHOSPHODIESTER ALPHA-N-ACETYLGLUCOSAMINIDASE"/>
    <property type="match status" value="1"/>
</dbReference>
<keyword evidence="4" id="KW-1185">Reference proteome</keyword>
<dbReference type="EMBL" id="LYPA01000071">
    <property type="protein sequence ID" value="OBR63567.1"/>
    <property type="molecule type" value="Genomic_DNA"/>
</dbReference>
<evidence type="ECO:0000313" key="4">
    <source>
        <dbReference type="Proteomes" id="UP000092024"/>
    </source>
</evidence>
<dbReference type="STRING" id="1844972.A7K91_06345"/>
<feature type="domain" description="Copper amine oxidase-like N-terminal" evidence="1">
    <location>
        <begin position="796"/>
        <end position="902"/>
    </location>
</feature>
<protein>
    <submittedName>
        <fullName evidence="3">Copper amine oxidase</fullName>
    </submittedName>
</protein>
<dbReference type="InterPro" id="IPR036582">
    <property type="entry name" value="Mao_N_sf"/>
</dbReference>
<dbReference type="Pfam" id="PF07833">
    <property type="entry name" value="Cu_amine_oxidN1"/>
    <property type="match status" value="1"/>
</dbReference>
<reference evidence="3 4" key="1">
    <citation type="submission" date="2016-05" db="EMBL/GenBank/DDBJ databases">
        <title>Paenibacillus oryzae. sp. nov., isolated from the rice root.</title>
        <authorList>
            <person name="Zhang J."/>
            <person name="Zhang X."/>
        </authorList>
    </citation>
    <scope>NUCLEOTIDE SEQUENCE [LARGE SCALE GENOMIC DNA]</scope>
    <source>
        <strain evidence="3 4">1DrF-4</strain>
    </source>
</reference>
<evidence type="ECO:0000259" key="1">
    <source>
        <dbReference type="Pfam" id="PF07833"/>
    </source>
</evidence>
<feature type="domain" description="Phosphodiester glycosidase" evidence="2">
    <location>
        <begin position="267"/>
        <end position="431"/>
    </location>
</feature>
<proteinExistence type="predicted"/>
<dbReference type="OrthoDB" id="9809781at2"/>
<evidence type="ECO:0000313" key="3">
    <source>
        <dbReference type="EMBL" id="OBR63567.1"/>
    </source>
</evidence>
<dbReference type="AlphaFoldDB" id="A0A1A5YDB4"/>
<gene>
    <name evidence="3" type="ORF">A7K91_06345</name>
</gene>
<sequence length="903" mass="95819">MGKLQQGARRHKGNLGKRVVVVALSGVLLIQPVGSLLPQSWHGAIISQAYASEAGLKLKSQSIVSAGIKRLDYTFTTTRSGKSVSTAVHVIEADLSKPYVSLNTISGRNGSVGQRNNILNMTKESGAVAGINGDVFVMANEGTALGAQVQNGVLTTSPSQLRGMYSFAVTSDRQPVIDSFSFAGTVTAENGVSFPLEGVNQSTYFPEIDGATGVTYSHVDKLFIYTSVWGGAERPAHSATIPTEALIVDGVVTQLSDGVQLDAAPPENGYILRGSGKAAQFIKQNLVVGQRVDSQYALVSNTTKLPVDPSSFQMLIGGHTLLVDNGTSAAFSRDIAGVSGNSYTSRSGVGYSQDGQKVYLITSERSGSNTGLSLKELQTVMVGLGVFKGINLDGGGSTTMTERQLATTNIQLSHPTQESSQRSVANGIGVFTAAPQGTLKGMVMNGTTMLLLGQEGKFTVNGYDNYYNPIAVDTATMEWSLSSAVGTIKDGVLTANKIGKTQVIAKSGSVEKTMEVEVVGQESIASMSISASAGMLSKGATLNVPVTAKLKNGNSYTLSGDALKWEFVGFEGEYKNGVITVTEVKPGVTTGYAIARYDGFGAMVPFVQGEQDSVLEDFEVSRYGITSQVTPADTTTGSVKLVSDLPDQKSSRALQISYDFSGGTGTRASYAVFGSNGITMGGSPAQLTMDVFSDNSKNWVRAEIVDASGKTHLLDVAKELNWSGWRNVKIDLSSAGVKFPAKLKRVYVVTIDKDSDKKAASGAIAIDNLMLRTPSEVKEPARSSITMTVGNTNASVSGKGVKLEAAPLLQNGTTYVPIRFVSETMGAEVLYDPKTRRVSVLRGKQLLEMTIGKKEYALNGVRYTSDVAPFTQNGRTMIPIRLFSEKLGFKVNYEEKLRKITID</sequence>
<organism evidence="3 4">
    <name type="scientific">Paenibacillus oryzae</name>
    <dbReference type="NCBI Taxonomy" id="1844972"/>
    <lineage>
        <taxon>Bacteria</taxon>
        <taxon>Bacillati</taxon>
        <taxon>Bacillota</taxon>
        <taxon>Bacilli</taxon>
        <taxon>Bacillales</taxon>
        <taxon>Paenibacillaceae</taxon>
        <taxon>Paenibacillus</taxon>
    </lineage>
</organism>